<evidence type="ECO:0008006" key="5">
    <source>
        <dbReference type="Google" id="ProtNLM"/>
    </source>
</evidence>
<dbReference type="InterPro" id="IPR022123">
    <property type="entry name" value="DUF3658"/>
</dbReference>
<comment type="caution">
    <text evidence="3">The sequence shown here is derived from an EMBL/GenBank/DDBJ whole genome shotgun (WGS) entry which is preliminary data.</text>
</comment>
<dbReference type="EMBL" id="JADBEL010000012">
    <property type="protein sequence ID" value="MBE1555282.1"/>
    <property type="molecule type" value="Genomic_DNA"/>
</dbReference>
<evidence type="ECO:0000313" key="4">
    <source>
        <dbReference type="Proteomes" id="UP000658225"/>
    </source>
</evidence>
<accession>A0A927MLU4</accession>
<reference evidence="3" key="1">
    <citation type="submission" date="2020-10" db="EMBL/GenBank/DDBJ databases">
        <title>Genomic Encyclopedia of Type Strains, Phase IV (KMG-IV): sequencing the most valuable type-strain genomes for metagenomic binning, comparative biology and taxonomic classification.</title>
        <authorList>
            <person name="Goeker M."/>
        </authorList>
    </citation>
    <scope>NUCLEOTIDE SEQUENCE</scope>
    <source>
        <strain evidence="3">DSM 13886</strain>
    </source>
</reference>
<name>A0A927MLU4_9BACL</name>
<evidence type="ECO:0000259" key="2">
    <source>
        <dbReference type="Pfam" id="PF12395"/>
    </source>
</evidence>
<dbReference type="Proteomes" id="UP000658225">
    <property type="component" value="Unassembled WGS sequence"/>
</dbReference>
<proteinExistence type="predicted"/>
<dbReference type="Pfam" id="PF12395">
    <property type="entry name" value="DUF3658"/>
    <property type="match status" value="1"/>
</dbReference>
<evidence type="ECO:0000259" key="1">
    <source>
        <dbReference type="Pfam" id="PF08874"/>
    </source>
</evidence>
<dbReference type="InterPro" id="IPR014973">
    <property type="entry name" value="DUF1835"/>
</dbReference>
<organism evidence="3 4">
    <name type="scientific">Sporosarcina limicola</name>
    <dbReference type="NCBI Taxonomy" id="34101"/>
    <lineage>
        <taxon>Bacteria</taxon>
        <taxon>Bacillati</taxon>
        <taxon>Bacillota</taxon>
        <taxon>Bacilli</taxon>
        <taxon>Bacillales</taxon>
        <taxon>Caryophanaceae</taxon>
        <taxon>Sporosarcina</taxon>
    </lineage>
</organism>
<keyword evidence="4" id="KW-1185">Reference proteome</keyword>
<sequence length="341" mass="39719">MMDGLKDSIESLQEDEAKTLLYHLLLRINMLEETEDTKDLHKTYKDFLNFSANKNMPEKDYGTVHIVFGDSASGSLKMALRDMGLQDKEKVICLSGLFSIGPLWKLHEEIGLNHRYEWLENHLISDNENMEKDKILLRDAFSEIELIPNQIPIIIWTGNNSHEQAGVRIVSYLLKEKLNDIHLINSSIASKALLSRPNYEYCSFHTAEIPHEGLKLIYEKNSLIHPLSPEVLNKFEKEWEELATKQEVLRLWKNGEIFNVDVDFYDDYIIDAARKLHGRNENRNFMKSARVIGEVIGHLDQYIGDTFLEYRVRHLIMNGIFEMKGVPKAMRFYSVKLRDAY</sequence>
<dbReference type="Pfam" id="PF08874">
    <property type="entry name" value="DUF1835"/>
    <property type="match status" value="1"/>
</dbReference>
<dbReference type="AlphaFoldDB" id="A0A927MLU4"/>
<gene>
    <name evidence="3" type="ORF">H4683_002387</name>
</gene>
<evidence type="ECO:0000313" key="3">
    <source>
        <dbReference type="EMBL" id="MBE1555282.1"/>
    </source>
</evidence>
<protein>
    <recommendedName>
        <fullName evidence="5">DUF1835 domain-containing protein</fullName>
    </recommendedName>
</protein>
<feature type="domain" description="DUF3658" evidence="2">
    <location>
        <begin position="225"/>
        <end position="333"/>
    </location>
</feature>
<feature type="domain" description="DUF1835" evidence="1">
    <location>
        <begin position="64"/>
        <end position="185"/>
    </location>
</feature>